<keyword evidence="1" id="KW-1185">Reference proteome</keyword>
<dbReference type="WBParaSite" id="nRc.2.0.1.t38033-RA">
    <property type="protein sequence ID" value="nRc.2.0.1.t38033-RA"/>
    <property type="gene ID" value="nRc.2.0.1.g38033"/>
</dbReference>
<dbReference type="AlphaFoldDB" id="A0A915KGT1"/>
<dbReference type="Proteomes" id="UP000887565">
    <property type="component" value="Unplaced"/>
</dbReference>
<sequence>MTLVAWCGESTPVGEVGADSSAAGASSGTWDKSRCGAITVLRKLPFRGSFILQSTVGIGWTLFSTLNFGSIDNGKHLAQKTYKRSEAIFSDSTKFISNFRIICEASECKIWSKCVTFGGSKIRDPALGR</sequence>
<protein>
    <submittedName>
        <fullName evidence="2">Uncharacterized protein</fullName>
    </submittedName>
</protein>
<organism evidence="1 2">
    <name type="scientific">Romanomermis culicivorax</name>
    <name type="common">Nematode worm</name>
    <dbReference type="NCBI Taxonomy" id="13658"/>
    <lineage>
        <taxon>Eukaryota</taxon>
        <taxon>Metazoa</taxon>
        <taxon>Ecdysozoa</taxon>
        <taxon>Nematoda</taxon>
        <taxon>Enoplea</taxon>
        <taxon>Dorylaimia</taxon>
        <taxon>Mermithida</taxon>
        <taxon>Mermithoidea</taxon>
        <taxon>Mermithidae</taxon>
        <taxon>Romanomermis</taxon>
    </lineage>
</organism>
<evidence type="ECO:0000313" key="1">
    <source>
        <dbReference type="Proteomes" id="UP000887565"/>
    </source>
</evidence>
<accession>A0A915KGT1</accession>
<proteinExistence type="predicted"/>
<evidence type="ECO:0000313" key="2">
    <source>
        <dbReference type="WBParaSite" id="nRc.2.0.1.t38033-RA"/>
    </source>
</evidence>
<reference evidence="2" key="1">
    <citation type="submission" date="2022-11" db="UniProtKB">
        <authorList>
            <consortium name="WormBaseParasite"/>
        </authorList>
    </citation>
    <scope>IDENTIFICATION</scope>
</reference>
<name>A0A915KGT1_ROMCU</name>